<evidence type="ECO:0000256" key="2">
    <source>
        <dbReference type="ARBA" id="ARBA00022475"/>
    </source>
</evidence>
<feature type="transmembrane region" description="Helical" evidence="7">
    <location>
        <begin position="179"/>
        <end position="197"/>
    </location>
</feature>
<feature type="transmembrane region" description="Helical" evidence="7">
    <location>
        <begin position="51"/>
        <end position="74"/>
    </location>
</feature>
<dbReference type="GO" id="GO:0008961">
    <property type="term" value="F:phosphatidylglycerol-prolipoprotein diacylglyceryl transferase activity"/>
    <property type="evidence" value="ECO:0007669"/>
    <property type="project" value="UniProtKB-UniRule"/>
</dbReference>
<evidence type="ECO:0000256" key="3">
    <source>
        <dbReference type="ARBA" id="ARBA00022679"/>
    </source>
</evidence>
<dbReference type="NCBIfam" id="TIGR00544">
    <property type="entry name" value="lgt"/>
    <property type="match status" value="1"/>
</dbReference>
<dbReference type="GO" id="GO:0005886">
    <property type="term" value="C:plasma membrane"/>
    <property type="evidence" value="ECO:0007669"/>
    <property type="project" value="UniProtKB-SubCell"/>
</dbReference>
<dbReference type="GO" id="GO:0042158">
    <property type="term" value="P:lipoprotein biosynthetic process"/>
    <property type="evidence" value="ECO:0007669"/>
    <property type="project" value="UniProtKB-UniRule"/>
</dbReference>
<evidence type="ECO:0000313" key="9">
    <source>
        <dbReference type="EMBL" id="AKG73224.1"/>
    </source>
</evidence>
<organism evidence="10 12">
    <name type="scientific">Salinicoccus halodurans</name>
    <dbReference type="NCBI Taxonomy" id="407035"/>
    <lineage>
        <taxon>Bacteria</taxon>
        <taxon>Bacillati</taxon>
        <taxon>Bacillota</taxon>
        <taxon>Bacilli</taxon>
        <taxon>Bacillales</taxon>
        <taxon>Staphylococcaceae</taxon>
        <taxon>Salinicoccus</taxon>
    </lineage>
</organism>
<evidence type="ECO:0000313" key="11">
    <source>
        <dbReference type="Proteomes" id="UP000034029"/>
    </source>
</evidence>
<proteinExistence type="inferred from homology"/>
<evidence type="ECO:0000256" key="7">
    <source>
        <dbReference type="HAMAP-Rule" id="MF_01147"/>
    </source>
</evidence>
<feature type="compositionally biased region" description="Basic residues" evidence="8">
    <location>
        <begin position="305"/>
        <end position="316"/>
    </location>
</feature>
<evidence type="ECO:0000256" key="6">
    <source>
        <dbReference type="ARBA" id="ARBA00023136"/>
    </source>
</evidence>
<feature type="region of interest" description="Disordered" evidence="8">
    <location>
        <begin position="276"/>
        <end position="316"/>
    </location>
</feature>
<evidence type="ECO:0000256" key="5">
    <source>
        <dbReference type="ARBA" id="ARBA00022989"/>
    </source>
</evidence>
<evidence type="ECO:0000256" key="8">
    <source>
        <dbReference type="SAM" id="MobiDB-lite"/>
    </source>
</evidence>
<evidence type="ECO:0000313" key="12">
    <source>
        <dbReference type="Proteomes" id="UP000183090"/>
    </source>
</evidence>
<feature type="transmembrane region" description="Helical" evidence="7">
    <location>
        <begin position="20"/>
        <end position="39"/>
    </location>
</feature>
<dbReference type="Proteomes" id="UP000183090">
    <property type="component" value="Unassembled WGS sequence"/>
</dbReference>
<keyword evidence="3 7" id="KW-0808">Transferase</keyword>
<feature type="transmembrane region" description="Helical" evidence="7">
    <location>
        <begin position="233"/>
        <end position="255"/>
    </location>
</feature>
<feature type="transmembrane region" description="Helical" evidence="7">
    <location>
        <begin position="203"/>
        <end position="221"/>
    </location>
</feature>
<feature type="transmembrane region" description="Helical" evidence="7">
    <location>
        <begin position="94"/>
        <end position="111"/>
    </location>
</feature>
<reference evidence="10 12" key="3">
    <citation type="submission" date="2016-10" db="EMBL/GenBank/DDBJ databases">
        <authorList>
            <person name="Varghese N."/>
            <person name="Submissions S."/>
        </authorList>
    </citation>
    <scope>NUCLEOTIDE SEQUENCE [LARGE SCALE GENOMIC DNA]</scope>
    <source>
        <strain evidence="10 12">CGMCC 1.6501</strain>
    </source>
</reference>
<keyword evidence="6 7" id="KW-0472">Membrane</keyword>
<evidence type="ECO:0000256" key="4">
    <source>
        <dbReference type="ARBA" id="ARBA00022692"/>
    </source>
</evidence>
<comment type="pathway">
    <text evidence="7">Protein modification; lipoprotein biosynthesis (diacylglyceryl transfer).</text>
</comment>
<accession>A0A0F7HJJ6</accession>
<dbReference type="EMBL" id="FOTB01000004">
    <property type="protein sequence ID" value="SFK83767.1"/>
    <property type="molecule type" value="Genomic_DNA"/>
</dbReference>
<dbReference type="Pfam" id="PF01790">
    <property type="entry name" value="LGT"/>
    <property type="match status" value="1"/>
</dbReference>
<gene>
    <name evidence="7" type="primary">lgt</name>
    <name evidence="9" type="ORF">AAT16_02700</name>
    <name evidence="10" type="ORF">SAMN05216235_1984</name>
</gene>
<keyword evidence="5 7" id="KW-1133">Transmembrane helix</keyword>
<dbReference type="InterPro" id="IPR001640">
    <property type="entry name" value="Lgt"/>
</dbReference>
<dbReference type="EC" id="2.5.1.145" evidence="7"/>
<dbReference type="PANTHER" id="PTHR30589:SF0">
    <property type="entry name" value="PHOSPHATIDYLGLYCEROL--PROLIPOPROTEIN DIACYLGLYCERYL TRANSFERASE"/>
    <property type="match status" value="1"/>
</dbReference>
<dbReference type="KEGG" id="shv:AAT16_02700"/>
<keyword evidence="4 7" id="KW-0812">Transmembrane</keyword>
<comment type="catalytic activity">
    <reaction evidence="7">
        <text>L-cysteinyl-[prolipoprotein] + a 1,2-diacyl-sn-glycero-3-phospho-(1'-sn-glycerol) = an S-1,2-diacyl-sn-glyceryl-L-cysteinyl-[prolipoprotein] + sn-glycerol 1-phosphate + H(+)</text>
        <dbReference type="Rhea" id="RHEA:56712"/>
        <dbReference type="Rhea" id="RHEA-COMP:14679"/>
        <dbReference type="Rhea" id="RHEA-COMP:14680"/>
        <dbReference type="ChEBI" id="CHEBI:15378"/>
        <dbReference type="ChEBI" id="CHEBI:29950"/>
        <dbReference type="ChEBI" id="CHEBI:57685"/>
        <dbReference type="ChEBI" id="CHEBI:64716"/>
        <dbReference type="ChEBI" id="CHEBI:140658"/>
        <dbReference type="EC" id="2.5.1.145"/>
    </reaction>
</comment>
<keyword evidence="2 7" id="KW-1003">Cell membrane</keyword>
<comment type="similarity">
    <text evidence="1 7">Belongs to the Lgt family.</text>
</comment>
<comment type="subcellular location">
    <subcellularLocation>
        <location evidence="7">Cell membrane</location>
        <topology evidence="7">Multi-pass membrane protein</topology>
    </subcellularLocation>
</comment>
<protein>
    <recommendedName>
        <fullName evidence="7">Phosphatidylglycerol--prolipoprotein diacylglyceryl transferase</fullName>
        <ecNumber evidence="7">2.5.1.145</ecNumber>
    </recommendedName>
</protein>
<dbReference type="Proteomes" id="UP000034029">
    <property type="component" value="Chromosome"/>
</dbReference>
<dbReference type="PANTHER" id="PTHR30589">
    <property type="entry name" value="PROLIPOPROTEIN DIACYLGLYCERYL TRANSFERASE"/>
    <property type="match status" value="1"/>
</dbReference>
<dbReference type="HAMAP" id="MF_01147">
    <property type="entry name" value="Lgt"/>
    <property type="match status" value="1"/>
</dbReference>
<dbReference type="EMBL" id="CP011366">
    <property type="protein sequence ID" value="AKG73224.1"/>
    <property type="molecule type" value="Genomic_DNA"/>
</dbReference>
<dbReference type="AlphaFoldDB" id="A0A0F7HJJ6"/>
<comment type="function">
    <text evidence="7">Catalyzes the transfer of the diacylglyceryl group from phosphatidylglycerol to the sulfhydryl group of the N-terminal cysteine of a prolipoprotein, the first step in the formation of mature lipoproteins.</text>
</comment>
<sequence length="316" mass="35872">MIFSTPPLNPVALDLGPLEIHWYGIIIAAGMLLGFYIANREADRRGLPEGMFMDLMFYIIIFSIIGARLYYVVFQWEYYSRNLVDIIMINEGGMAIHGGLIGGFLAGFIFCRVKGYSFFQVADIAAPSLILGQAIGRWGNFMNQEAHGGEVTRGFLESLKLPEFIINQMYIDGAYYHPTFLYESLWNLLGFVILMLLRPKLKIGQTMLLYLIYYSAGRFFIEGMRTDSLMIGDVLRTAQVISIVLIAAAVVIWIYREMKYDLPKYGNVHGIYGKAGRTGKQRGGQSAPSQKVKNRNQKNSNQNNRNKKNKNRKKGR</sequence>
<reference evidence="11" key="2">
    <citation type="submission" date="2015-04" db="EMBL/GenBank/DDBJ databases">
        <title>Complete genome sequence of Salinicoccus halodurans strain H3B36, isolated from the Qaidam basin of China.</title>
        <authorList>
            <person name="Ma Y."/>
            <person name="Jiang K."/>
            <person name="Xue Y."/>
        </authorList>
    </citation>
    <scope>NUCLEOTIDE SEQUENCE [LARGE SCALE GENOMIC DNA]</scope>
    <source>
        <strain evidence="11">H3B36</strain>
    </source>
</reference>
<reference evidence="9 11" key="1">
    <citation type="journal article" date="2015" name="Int. J. Syst. Evol. Microbiol.">
        <title>Complete genome sequence of Salinicoccus halodurans H3B36, isolated from the Qaidam Basin in China.</title>
        <authorList>
            <person name="Jiang K."/>
            <person name="Xue Y."/>
            <person name="Ma Y."/>
        </authorList>
    </citation>
    <scope>NUCLEOTIDE SEQUENCE [LARGE SCALE GENOMIC DNA]</scope>
    <source>
        <strain evidence="9 11">H3B36</strain>
    </source>
</reference>
<keyword evidence="11" id="KW-1185">Reference proteome</keyword>
<dbReference type="PROSITE" id="PS01311">
    <property type="entry name" value="LGT"/>
    <property type="match status" value="1"/>
</dbReference>
<name>A0A0F7HJJ6_9STAP</name>
<evidence type="ECO:0000256" key="1">
    <source>
        <dbReference type="ARBA" id="ARBA00007150"/>
    </source>
</evidence>
<feature type="binding site" evidence="7">
    <location>
        <position position="137"/>
    </location>
    <ligand>
        <name>a 1,2-diacyl-sn-glycero-3-phospho-(1'-sn-glycerol)</name>
        <dbReference type="ChEBI" id="CHEBI:64716"/>
    </ligand>
</feature>
<evidence type="ECO:0000313" key="10">
    <source>
        <dbReference type="EMBL" id="SFK83767.1"/>
    </source>
</evidence>